<protein>
    <submittedName>
        <fullName evidence="3">Transglycosylase SLT domain-containing protein</fullName>
    </submittedName>
</protein>
<accession>A0AAW9QUQ7</accession>
<evidence type="ECO:0000313" key="4">
    <source>
        <dbReference type="Proteomes" id="UP001328733"/>
    </source>
</evidence>
<sequence>MTLRLTDFRDFKDSLESLLSDPPKRTKSEDRAASASPSGPSNSDRLTDFHGFPDGTRWRLVAGGVEIEGSGIERTKGQPVTVTRIWERYATEINEVARQYRVPCALILATICTESGGKPDAVREEPGYQSDEKTPHKISAGLMQTLISTARETLQLSLDRSWLTRPKNSILAGTAYIAKQARKTRLDPPLVAAAYNAGDLYRNTGRENRWKLRQYPIGTGAHLDRFVKFFNDAVFVLGQHPTAPAVGIDGLLGETPPRPRTNTPPPSSEPTPAPSGSTAPSRGSTSGTRSSSETTTTALSGASWVNLFPTSRSVEDLEVTFANKVKRFLAALRDAGAEVKINATYRPPERAYLMHWCWKIHKGICKPEEVPSREGVNIVWSHDTPEKSRSAAREMVNGYGMQNLEVAPSLKSRHILRRAIDMNVSWTGNLEIRTADGRPRVITSNPKDGTNPDLIEVGKTYGVVHFDPPHKDRPHWSEDGK</sequence>
<name>A0AAW9QUQ7_9CHRO</name>
<comment type="caution">
    <text evidence="3">The sequence shown here is derived from an EMBL/GenBank/DDBJ whole genome shotgun (WGS) entry which is preliminary data.</text>
</comment>
<evidence type="ECO:0000313" key="3">
    <source>
        <dbReference type="EMBL" id="MEG3437138.1"/>
    </source>
</evidence>
<dbReference type="Gene3D" id="1.10.530.10">
    <property type="match status" value="1"/>
</dbReference>
<feature type="region of interest" description="Disordered" evidence="1">
    <location>
        <begin position="247"/>
        <end position="297"/>
    </location>
</feature>
<dbReference type="Proteomes" id="UP001328733">
    <property type="component" value="Unassembled WGS sequence"/>
</dbReference>
<feature type="compositionally biased region" description="Low complexity" evidence="1">
    <location>
        <begin position="33"/>
        <end position="43"/>
    </location>
</feature>
<dbReference type="SUPFAM" id="SSF53955">
    <property type="entry name" value="Lysozyme-like"/>
    <property type="match status" value="1"/>
</dbReference>
<keyword evidence="4" id="KW-1185">Reference proteome</keyword>
<dbReference type="AlphaFoldDB" id="A0AAW9QUQ7"/>
<gene>
    <name evidence="3" type="ORF">V0288_08410</name>
</gene>
<reference evidence="3 4" key="1">
    <citation type="submission" date="2024-01" db="EMBL/GenBank/DDBJ databases">
        <title>Genomic insights into the taxonomy and metabolism of the cyanobacterium Pannus brasiliensis CCIBt3594.</title>
        <authorList>
            <person name="Machado M."/>
            <person name="Botero N.B."/>
            <person name="Andreote A.P.D."/>
            <person name="Feitosa A.M.T."/>
            <person name="Popin R."/>
            <person name="Sivonen K."/>
            <person name="Fiore M.F."/>
        </authorList>
    </citation>
    <scope>NUCLEOTIDE SEQUENCE [LARGE SCALE GENOMIC DNA]</scope>
    <source>
        <strain evidence="3 4">CCIBt3594</strain>
    </source>
</reference>
<feature type="region of interest" description="Disordered" evidence="1">
    <location>
        <begin position="16"/>
        <end position="49"/>
    </location>
</feature>
<organism evidence="3 4">
    <name type="scientific">Pannus brasiliensis CCIBt3594</name>
    <dbReference type="NCBI Taxonomy" id="1427578"/>
    <lineage>
        <taxon>Bacteria</taxon>
        <taxon>Bacillati</taxon>
        <taxon>Cyanobacteriota</taxon>
        <taxon>Cyanophyceae</taxon>
        <taxon>Oscillatoriophycideae</taxon>
        <taxon>Chroococcales</taxon>
        <taxon>Microcystaceae</taxon>
        <taxon>Pannus</taxon>
    </lineage>
</organism>
<feature type="compositionally biased region" description="Basic and acidic residues" evidence="1">
    <location>
        <begin position="22"/>
        <end position="32"/>
    </location>
</feature>
<feature type="compositionally biased region" description="Low complexity" evidence="1">
    <location>
        <begin position="274"/>
        <end position="297"/>
    </location>
</feature>
<dbReference type="RefSeq" id="WP_332864623.1">
    <property type="nucleotide sequence ID" value="NZ_JBAFSM010000013.1"/>
</dbReference>
<dbReference type="InterPro" id="IPR023346">
    <property type="entry name" value="Lysozyme-like_dom_sf"/>
</dbReference>
<evidence type="ECO:0000256" key="1">
    <source>
        <dbReference type="SAM" id="MobiDB-lite"/>
    </source>
</evidence>
<feature type="domain" description="Transglycosylase SLT" evidence="2">
    <location>
        <begin position="93"/>
        <end position="205"/>
    </location>
</feature>
<proteinExistence type="predicted"/>
<dbReference type="InterPro" id="IPR008258">
    <property type="entry name" value="Transglycosylase_SLT_dom_1"/>
</dbReference>
<dbReference type="Pfam" id="PF01464">
    <property type="entry name" value="SLT"/>
    <property type="match status" value="1"/>
</dbReference>
<feature type="compositionally biased region" description="Pro residues" evidence="1">
    <location>
        <begin position="256"/>
        <end position="273"/>
    </location>
</feature>
<evidence type="ECO:0000259" key="2">
    <source>
        <dbReference type="Pfam" id="PF01464"/>
    </source>
</evidence>
<dbReference type="EMBL" id="JBAFSM010000013">
    <property type="protein sequence ID" value="MEG3437138.1"/>
    <property type="molecule type" value="Genomic_DNA"/>
</dbReference>